<organism evidence="3 4">
    <name type="scientific">Nocardiopsis changdeensis</name>
    <dbReference type="NCBI Taxonomy" id="2831969"/>
    <lineage>
        <taxon>Bacteria</taxon>
        <taxon>Bacillati</taxon>
        <taxon>Actinomycetota</taxon>
        <taxon>Actinomycetes</taxon>
        <taxon>Streptosporangiales</taxon>
        <taxon>Nocardiopsidaceae</taxon>
        <taxon>Nocardiopsis</taxon>
    </lineage>
</organism>
<accession>A0ABX8BHN4</accession>
<keyword evidence="4" id="KW-1185">Reference proteome</keyword>
<dbReference type="PROSITE" id="PS51257">
    <property type="entry name" value="PROKAR_LIPOPROTEIN"/>
    <property type="match status" value="1"/>
</dbReference>
<dbReference type="Proteomes" id="UP000676079">
    <property type="component" value="Chromosome"/>
</dbReference>
<feature type="compositionally biased region" description="Pro residues" evidence="1">
    <location>
        <begin position="29"/>
        <end position="45"/>
    </location>
</feature>
<keyword evidence="2" id="KW-0732">Signal</keyword>
<feature type="region of interest" description="Disordered" evidence="1">
    <location>
        <begin position="23"/>
        <end position="57"/>
    </location>
</feature>
<evidence type="ECO:0000313" key="3">
    <source>
        <dbReference type="EMBL" id="QUX20542.1"/>
    </source>
</evidence>
<proteinExistence type="predicted"/>
<evidence type="ECO:0000313" key="4">
    <source>
        <dbReference type="Proteomes" id="UP000676079"/>
    </source>
</evidence>
<evidence type="ECO:0008006" key="5">
    <source>
        <dbReference type="Google" id="ProtNLM"/>
    </source>
</evidence>
<dbReference type="EMBL" id="CP074133">
    <property type="protein sequence ID" value="QUX20542.1"/>
    <property type="molecule type" value="Genomic_DNA"/>
</dbReference>
<feature type="signal peptide" evidence="2">
    <location>
        <begin position="1"/>
        <end position="23"/>
    </location>
</feature>
<reference evidence="3 4" key="1">
    <citation type="submission" date="2021-05" db="EMBL/GenBank/DDBJ databases">
        <title>Direct Submission.</title>
        <authorList>
            <person name="Li K."/>
            <person name="Gao J."/>
        </authorList>
    </citation>
    <scope>NUCLEOTIDE SEQUENCE [LARGE SCALE GENOMIC DNA]</scope>
    <source>
        <strain evidence="3 4">Mg02</strain>
    </source>
</reference>
<protein>
    <recommendedName>
        <fullName evidence="5">Lipoprotein</fullName>
    </recommendedName>
</protein>
<evidence type="ECO:0000256" key="2">
    <source>
        <dbReference type="SAM" id="SignalP"/>
    </source>
</evidence>
<gene>
    <name evidence="3" type="ORF">KGD84_18715</name>
</gene>
<dbReference type="RefSeq" id="WP_220561738.1">
    <property type="nucleotide sequence ID" value="NZ_CP074133.1"/>
</dbReference>
<feature type="chain" id="PRO_5045069247" description="Lipoprotein" evidence="2">
    <location>
        <begin position="24"/>
        <end position="165"/>
    </location>
</feature>
<sequence length="165" mass="16785">MTAHPLRAPAAALALTAVLTACGAQQTPAPEPETAQPPSPSPSPTGPSEEELQQQEIDTVSACVHGHLAERAYTMAEGSAEEDESGADGGDLAEALLAVGHSYAASAQAFLDTALPEAGEAVADQTDSEGLVIALTQWCVDTGVIDAEGEPIDPPPGYEPPDDTE</sequence>
<name>A0ABX8BHN4_9ACTN</name>
<feature type="region of interest" description="Disordered" evidence="1">
    <location>
        <begin position="146"/>
        <end position="165"/>
    </location>
</feature>
<evidence type="ECO:0000256" key="1">
    <source>
        <dbReference type="SAM" id="MobiDB-lite"/>
    </source>
</evidence>